<organism evidence="1 2">
    <name type="scientific">Plakobranchus ocellatus</name>
    <dbReference type="NCBI Taxonomy" id="259542"/>
    <lineage>
        <taxon>Eukaryota</taxon>
        <taxon>Metazoa</taxon>
        <taxon>Spiralia</taxon>
        <taxon>Lophotrochozoa</taxon>
        <taxon>Mollusca</taxon>
        <taxon>Gastropoda</taxon>
        <taxon>Heterobranchia</taxon>
        <taxon>Euthyneura</taxon>
        <taxon>Panpulmonata</taxon>
        <taxon>Sacoglossa</taxon>
        <taxon>Placobranchoidea</taxon>
        <taxon>Plakobranchidae</taxon>
        <taxon>Plakobranchus</taxon>
    </lineage>
</organism>
<protein>
    <submittedName>
        <fullName evidence="1">Uncharacterized protein</fullName>
    </submittedName>
</protein>
<dbReference type="Proteomes" id="UP000735302">
    <property type="component" value="Unassembled WGS sequence"/>
</dbReference>
<dbReference type="AlphaFoldDB" id="A0AAV4CNB9"/>
<reference evidence="1 2" key="1">
    <citation type="journal article" date="2021" name="Elife">
        <title>Chloroplast acquisition without the gene transfer in kleptoplastic sea slugs, Plakobranchus ocellatus.</title>
        <authorList>
            <person name="Maeda T."/>
            <person name="Takahashi S."/>
            <person name="Yoshida T."/>
            <person name="Shimamura S."/>
            <person name="Takaki Y."/>
            <person name="Nagai Y."/>
            <person name="Toyoda A."/>
            <person name="Suzuki Y."/>
            <person name="Arimoto A."/>
            <person name="Ishii H."/>
            <person name="Satoh N."/>
            <person name="Nishiyama T."/>
            <person name="Hasebe M."/>
            <person name="Maruyama T."/>
            <person name="Minagawa J."/>
            <person name="Obokata J."/>
            <person name="Shigenobu S."/>
        </authorList>
    </citation>
    <scope>NUCLEOTIDE SEQUENCE [LARGE SCALE GENOMIC DNA]</scope>
</reference>
<accession>A0AAV4CNB9</accession>
<evidence type="ECO:0000313" key="2">
    <source>
        <dbReference type="Proteomes" id="UP000735302"/>
    </source>
</evidence>
<proteinExistence type="predicted"/>
<dbReference type="EMBL" id="BLXT01006765">
    <property type="protein sequence ID" value="GFO33223.1"/>
    <property type="molecule type" value="Genomic_DNA"/>
</dbReference>
<sequence length="149" mass="17790">MERKLLVACSRHNRMLAWNFALRLWHTPSGLYIQRYARIIFSKLYEGLTRDLQDITSRWRCTYKTPSCECGMYVSEVKKFTRGSDVLMRMRWRRKARKERAREAEVNMMWIFPSSRYECKGLHQNCRSGGLHLPTYTNPRPPERLSPGL</sequence>
<gene>
    <name evidence="1" type="ORF">PoB_005972800</name>
</gene>
<comment type="caution">
    <text evidence="1">The sequence shown here is derived from an EMBL/GenBank/DDBJ whole genome shotgun (WGS) entry which is preliminary data.</text>
</comment>
<keyword evidence="2" id="KW-1185">Reference proteome</keyword>
<name>A0AAV4CNB9_9GAST</name>
<evidence type="ECO:0000313" key="1">
    <source>
        <dbReference type="EMBL" id="GFO33223.1"/>
    </source>
</evidence>